<dbReference type="InParanoid" id="K5WNG1"/>
<accession>K5WNG1</accession>
<dbReference type="SUPFAM" id="SSF81383">
    <property type="entry name" value="F-box domain"/>
    <property type="match status" value="1"/>
</dbReference>
<evidence type="ECO:0000313" key="3">
    <source>
        <dbReference type="Proteomes" id="UP000008370"/>
    </source>
</evidence>
<dbReference type="SUPFAM" id="SSF52047">
    <property type="entry name" value="RNI-like"/>
    <property type="match status" value="1"/>
</dbReference>
<evidence type="ECO:0000313" key="2">
    <source>
        <dbReference type="EMBL" id="EKM51827.1"/>
    </source>
</evidence>
<dbReference type="Gene3D" id="3.80.10.10">
    <property type="entry name" value="Ribonuclease Inhibitor"/>
    <property type="match status" value="1"/>
</dbReference>
<dbReference type="EMBL" id="JH930476">
    <property type="protein sequence ID" value="EKM51827.1"/>
    <property type="molecule type" value="Genomic_DNA"/>
</dbReference>
<dbReference type="KEGG" id="pco:PHACADRAFT_262198"/>
<dbReference type="HOGENOM" id="CLU_020637_0_0_1"/>
<dbReference type="GeneID" id="18918210"/>
<dbReference type="STRING" id="650164.K5WNG1"/>
<dbReference type="Pfam" id="PF12937">
    <property type="entry name" value="F-box-like"/>
    <property type="match status" value="1"/>
</dbReference>
<organism evidence="2 3">
    <name type="scientific">Phanerochaete carnosa (strain HHB-10118-sp)</name>
    <name type="common">White-rot fungus</name>
    <name type="synonym">Peniophora carnosa</name>
    <dbReference type="NCBI Taxonomy" id="650164"/>
    <lineage>
        <taxon>Eukaryota</taxon>
        <taxon>Fungi</taxon>
        <taxon>Dikarya</taxon>
        <taxon>Basidiomycota</taxon>
        <taxon>Agaricomycotina</taxon>
        <taxon>Agaricomycetes</taxon>
        <taxon>Polyporales</taxon>
        <taxon>Phanerochaetaceae</taxon>
        <taxon>Phanerochaete</taxon>
    </lineage>
</organism>
<gene>
    <name evidence="2" type="ORF">PHACADRAFT_262198</name>
</gene>
<proteinExistence type="predicted"/>
<sequence>MAFTRIHVDALKDIKQQMKPREGPSFKYEMQGSLLRHKILAWRVFPINDLPTEILTMVFRNVRRTDPQLGCLWAMRITWVCRQWRYIAMADPVLWGTIIFDDPYPWARSFRYFERAGAGDVAFRLADRKQKDDQGNDIAPKITAEQMQEFLAKIYPKYHQIRASIFVLDTWPAAAEVLKFFSHPNTRSPRVLECFEVHRPSTVIAGEPWLTPGFRSPCILQPVTLFCGDAPKLRSICLNGINVRWAGIPCTNLRTLDLRRIPQALCPSSADFLDMLRATNNIRRLNLDIAGPVMVDTAPCIRHPVHLTRLKELFLGGATPTWMQWAMTHFVAPQLAVLAIARCDLVADAPLCTFLAGRFPRLESLALFAIRYATTIRTPLLKWLASLPRLRVVKFSHMPREIMLGWLFEDARLFHPEQTHRGAQQQAALTQDSPIFAPNLTSLYPDMQAVRDVIEFVKKRKELGASLERVHIPALYRSTPEEEAELRELGVEVVRGMVPTKEEQDIETRWEMQFGR</sequence>
<feature type="domain" description="F-box" evidence="1">
    <location>
        <begin position="44"/>
        <end position="98"/>
    </location>
</feature>
<reference evidence="2 3" key="1">
    <citation type="journal article" date="2012" name="BMC Genomics">
        <title>Comparative genomics of the white-rot fungi, Phanerochaete carnosa and P. chrysosporium, to elucidate the genetic basis of the distinct wood types they colonize.</title>
        <authorList>
            <person name="Suzuki H."/>
            <person name="MacDonald J."/>
            <person name="Syed K."/>
            <person name="Salamov A."/>
            <person name="Hori C."/>
            <person name="Aerts A."/>
            <person name="Henrissat B."/>
            <person name="Wiebenga A."/>
            <person name="vanKuyk P.A."/>
            <person name="Barry K."/>
            <person name="Lindquist E."/>
            <person name="LaButti K."/>
            <person name="Lapidus A."/>
            <person name="Lucas S."/>
            <person name="Coutinho P."/>
            <person name="Gong Y."/>
            <person name="Samejima M."/>
            <person name="Mahadevan R."/>
            <person name="Abou-Zaid M."/>
            <person name="de Vries R.P."/>
            <person name="Igarashi K."/>
            <person name="Yadav J.S."/>
            <person name="Grigoriev I.V."/>
            <person name="Master E.R."/>
        </authorList>
    </citation>
    <scope>NUCLEOTIDE SEQUENCE [LARGE SCALE GENOMIC DNA]</scope>
    <source>
        <strain evidence="2 3">HHB-10118-sp</strain>
    </source>
</reference>
<dbReference type="RefSeq" id="XP_007399622.1">
    <property type="nucleotide sequence ID" value="XM_007399560.1"/>
</dbReference>
<evidence type="ECO:0000259" key="1">
    <source>
        <dbReference type="PROSITE" id="PS50181"/>
    </source>
</evidence>
<dbReference type="Proteomes" id="UP000008370">
    <property type="component" value="Unassembled WGS sequence"/>
</dbReference>
<dbReference type="PROSITE" id="PS50181">
    <property type="entry name" value="FBOX"/>
    <property type="match status" value="1"/>
</dbReference>
<dbReference type="AlphaFoldDB" id="K5WNG1"/>
<protein>
    <recommendedName>
        <fullName evidence="1">F-box domain-containing protein</fullName>
    </recommendedName>
</protein>
<name>K5WNG1_PHACS</name>
<dbReference type="InterPro" id="IPR036047">
    <property type="entry name" value="F-box-like_dom_sf"/>
</dbReference>
<dbReference type="OrthoDB" id="3226575at2759"/>
<dbReference type="InterPro" id="IPR001810">
    <property type="entry name" value="F-box_dom"/>
</dbReference>
<dbReference type="InterPro" id="IPR032675">
    <property type="entry name" value="LRR_dom_sf"/>
</dbReference>
<keyword evidence="3" id="KW-1185">Reference proteome</keyword>
<dbReference type="Gene3D" id="1.20.1280.50">
    <property type="match status" value="1"/>
</dbReference>